<name>A0ABD5MBA9_9EURY</name>
<reference evidence="2 3" key="1">
    <citation type="submission" date="2024-08" db="EMBL/GenBank/DDBJ databases">
        <title>Halobellus sp. MBLA0158 whole genome sequence.</title>
        <authorList>
            <person name="Hwang C.Y."/>
            <person name="Cho E.-S."/>
            <person name="Seo M.-J."/>
        </authorList>
    </citation>
    <scope>NUCLEOTIDE SEQUENCE [LARGE SCALE GENOMIC DNA]</scope>
    <source>
        <strain evidence="2 3">MBLA0158</strain>
    </source>
</reference>
<feature type="transmembrane region" description="Helical" evidence="1">
    <location>
        <begin position="99"/>
        <end position="119"/>
    </location>
</feature>
<accession>A0ABD5MBA9</accession>
<evidence type="ECO:0000313" key="3">
    <source>
        <dbReference type="Proteomes" id="UP001570511"/>
    </source>
</evidence>
<gene>
    <name evidence="2" type="ORF">OS889_09305</name>
</gene>
<keyword evidence="1" id="KW-0812">Transmembrane</keyword>
<keyword evidence="1" id="KW-1133">Transmembrane helix</keyword>
<keyword evidence="3" id="KW-1185">Reference proteome</keyword>
<dbReference type="Proteomes" id="UP001570511">
    <property type="component" value="Unassembled WGS sequence"/>
</dbReference>
<evidence type="ECO:0000256" key="1">
    <source>
        <dbReference type="SAM" id="Phobius"/>
    </source>
</evidence>
<protein>
    <submittedName>
        <fullName evidence="2">Uncharacterized protein</fullName>
    </submittedName>
</protein>
<proteinExistence type="predicted"/>
<evidence type="ECO:0000313" key="2">
    <source>
        <dbReference type="EMBL" id="MFA1611200.1"/>
    </source>
</evidence>
<dbReference type="RefSeq" id="WP_372389315.1">
    <property type="nucleotide sequence ID" value="NZ_JBGNYA010000001.1"/>
</dbReference>
<keyword evidence="1" id="KW-0472">Membrane</keyword>
<dbReference type="EMBL" id="JBGNYA010000001">
    <property type="protein sequence ID" value="MFA1611200.1"/>
    <property type="molecule type" value="Genomic_DNA"/>
</dbReference>
<organism evidence="2 3">
    <name type="scientific">Halobellus rubicundus</name>
    <dbReference type="NCBI Taxonomy" id="2996466"/>
    <lineage>
        <taxon>Archaea</taxon>
        <taxon>Methanobacteriati</taxon>
        <taxon>Methanobacteriota</taxon>
        <taxon>Stenosarchaea group</taxon>
        <taxon>Halobacteria</taxon>
        <taxon>Halobacteriales</taxon>
        <taxon>Haloferacaceae</taxon>
        <taxon>Halobellus</taxon>
    </lineage>
</organism>
<comment type="caution">
    <text evidence="2">The sequence shown here is derived from an EMBL/GenBank/DDBJ whole genome shotgun (WGS) entry which is preliminary data.</text>
</comment>
<sequence length="146" mass="14998">MTEPRVSEHVRVDGDEHPPGVYRVVGVDDETVTLLRVSDADGARAHTGELLTVDTGDFADFEPATEPPSDASVASRLASLAETAYWSVRAFGQQLAAHPLPAAAAGLVVAIGAVGDAFVSLPDPVFGGLIFVGSLGLAYVGNGLSL</sequence>
<dbReference type="AlphaFoldDB" id="A0ABD5MBA9"/>
<feature type="transmembrane region" description="Helical" evidence="1">
    <location>
        <begin position="125"/>
        <end position="144"/>
    </location>
</feature>